<proteinExistence type="predicted"/>
<gene>
    <name evidence="2" type="ORF">UU32_C0016G0006</name>
</gene>
<feature type="transmembrane region" description="Helical" evidence="1">
    <location>
        <begin position="207"/>
        <end position="226"/>
    </location>
</feature>
<feature type="transmembrane region" description="Helical" evidence="1">
    <location>
        <begin position="377"/>
        <end position="399"/>
    </location>
</feature>
<feature type="transmembrane region" description="Helical" evidence="1">
    <location>
        <begin position="118"/>
        <end position="139"/>
    </location>
</feature>
<evidence type="ECO:0000256" key="1">
    <source>
        <dbReference type="SAM" id="Phobius"/>
    </source>
</evidence>
<feature type="transmembrane region" description="Helical" evidence="1">
    <location>
        <begin position="815"/>
        <end position="833"/>
    </location>
</feature>
<keyword evidence="1" id="KW-1133">Transmembrane helix</keyword>
<dbReference type="Proteomes" id="UP000033858">
    <property type="component" value="Unassembled WGS sequence"/>
</dbReference>
<comment type="caution">
    <text evidence="2">The sequence shown here is derived from an EMBL/GenBank/DDBJ whole genome shotgun (WGS) entry which is preliminary data.</text>
</comment>
<feature type="transmembrane region" description="Helical" evidence="1">
    <location>
        <begin position="145"/>
        <end position="163"/>
    </location>
</feature>
<organism evidence="2 3">
    <name type="scientific">Candidatus Woesebacteria bacterium GW2011_GWB1_41_10</name>
    <dbReference type="NCBI Taxonomy" id="1618577"/>
    <lineage>
        <taxon>Bacteria</taxon>
        <taxon>Candidatus Woeseibacteriota</taxon>
    </lineage>
</organism>
<reference evidence="2 3" key="1">
    <citation type="journal article" date="2015" name="Nature">
        <title>rRNA introns, odd ribosomes, and small enigmatic genomes across a large radiation of phyla.</title>
        <authorList>
            <person name="Brown C.T."/>
            <person name="Hug L.A."/>
            <person name="Thomas B.C."/>
            <person name="Sharon I."/>
            <person name="Castelle C.J."/>
            <person name="Singh A."/>
            <person name="Wilkins M.J."/>
            <person name="Williams K.H."/>
            <person name="Banfield J.F."/>
        </authorList>
    </citation>
    <scope>NUCLEOTIDE SEQUENCE [LARGE SCALE GENOMIC DNA]</scope>
</reference>
<feature type="transmembrane region" description="Helical" evidence="1">
    <location>
        <begin position="351"/>
        <end position="371"/>
    </location>
</feature>
<keyword evidence="1" id="KW-0812">Transmembrane</keyword>
<keyword evidence="1" id="KW-0472">Membrane</keyword>
<feature type="transmembrane region" description="Helical" evidence="1">
    <location>
        <begin position="93"/>
        <end position="111"/>
    </location>
</feature>
<accession>A0A0G0UBP6</accession>
<protein>
    <recommendedName>
        <fullName evidence="4">Membrane protein 6-pyruvoyl-tetrahydropterin synthase-related domain-containing protein</fullName>
    </recommendedName>
</protein>
<dbReference type="EMBL" id="LCAE01000016">
    <property type="protein sequence ID" value="KKR86399.1"/>
    <property type="molecule type" value="Genomic_DNA"/>
</dbReference>
<feature type="transmembrane region" description="Helical" evidence="1">
    <location>
        <begin position="170"/>
        <end position="195"/>
    </location>
</feature>
<evidence type="ECO:0000313" key="2">
    <source>
        <dbReference type="EMBL" id="KKR86399.1"/>
    </source>
</evidence>
<feature type="transmembrane region" description="Helical" evidence="1">
    <location>
        <begin position="319"/>
        <end position="339"/>
    </location>
</feature>
<name>A0A0G0UBP6_9BACT</name>
<evidence type="ECO:0000313" key="3">
    <source>
        <dbReference type="Proteomes" id="UP000033858"/>
    </source>
</evidence>
<sequence length="834" mass="96052">MKKILPFTFPLILVLTGIFLAFKNYTSGTFLIGWDSLHPEFNFSEAFSRVLNGVWRSEQGLGALAAHSHMADWPRIIILFVESFFLPASFLRYSYIFLCLVLGPLGVYFFIKYTLEKYFPAFLGGLYYLLNLGTLQHFFVPFEMFITQFAFLPWLFLFALKFLREGKKKNLIIFVFLTILSSPQAYAATLFYAYFGALSIFVLLYKFKKGVILILVTIFLNLYWILPNLYSVKNQSHVVVNSKINQLFSTEARLRSLDYANVNDILIHKNLLFGWKAFDFEKGQFGDLMGIWSIQSLYIFAALSLVGLIFSLFKKDKVGFSFLGIALYAVFFLFGGGGANEILKEALRMPFTKFSIILMFAFSYFFAYFFFKLFRKAFLSKFLTLIIAGGLVFSMLPMFQGELISPTVRRNIPNEYFELFDWFRGKEGRVAALPLNTLWGWDYHSWNYEGSGFLTYGLKNPLLVRDFDRWSRYNEAFYNEASYALYSENREAFANTMQKYQVKYLLLDESIINAGGSPEILFIPEIKQIVLDLRYSEVFRSGFLSIYDTHTNTENISSPTREFGSILPSVGPAEELIISESFGEGRGFPEGYNCDLKKLGKVYKSNLAGWISYRAEGGGVSCDFFDYPELKHNQAYVLRIKGENRQGRSLKVYLQNWEINRMDLEELLPEGKFDESFVIYPSATLRESEPTRQETSENVIEKIEFYNADTIRQVSDDFTWWVNNLKIGNVKKYGTAIYKVDVEGSGLMQLEQGSEEGWIAFGATSQESILATMRGVTLLDHVKINSWSNGWVVPPSIQYPVFSIYIVFWPQFLEWGGLILTGITILTLVRLKLY</sequence>
<evidence type="ECO:0008006" key="4">
    <source>
        <dbReference type="Google" id="ProtNLM"/>
    </source>
</evidence>
<dbReference type="AlphaFoldDB" id="A0A0G0UBP6"/>
<feature type="transmembrane region" description="Helical" evidence="1">
    <location>
        <begin position="291"/>
        <end position="313"/>
    </location>
</feature>